<name>D4DDL8_TRIVH</name>
<dbReference type="AlphaFoldDB" id="D4DDL8"/>
<reference evidence="3" key="1">
    <citation type="journal article" date="2011" name="Genome Biol.">
        <title>Comparative and functional genomics provide insights into the pathogenicity of dermatophytic fungi.</title>
        <authorList>
            <person name="Burmester A."/>
            <person name="Shelest E."/>
            <person name="Gloeckner G."/>
            <person name="Heddergott C."/>
            <person name="Schindler S."/>
            <person name="Staib P."/>
            <person name="Heidel A."/>
            <person name="Felder M."/>
            <person name="Petzold A."/>
            <person name="Szafranski K."/>
            <person name="Feuermann M."/>
            <person name="Pedruzzi I."/>
            <person name="Priebe S."/>
            <person name="Groth M."/>
            <person name="Winkler R."/>
            <person name="Li W."/>
            <person name="Kniemeyer O."/>
            <person name="Schroeckh V."/>
            <person name="Hertweck C."/>
            <person name="Hube B."/>
            <person name="White T.C."/>
            <person name="Platzer M."/>
            <person name="Guthke R."/>
            <person name="Heitman J."/>
            <person name="Woestemeyer J."/>
            <person name="Zipfel P.F."/>
            <person name="Monod M."/>
            <person name="Brakhage A.A."/>
        </authorList>
    </citation>
    <scope>NUCLEOTIDE SEQUENCE [LARGE SCALE GENOMIC DNA]</scope>
    <source>
        <strain evidence="3">HKI 0517</strain>
    </source>
</reference>
<keyword evidence="1" id="KW-0472">Membrane</keyword>
<feature type="transmembrane region" description="Helical" evidence="1">
    <location>
        <begin position="52"/>
        <end position="73"/>
    </location>
</feature>
<keyword evidence="1" id="KW-0812">Transmembrane</keyword>
<gene>
    <name evidence="2" type="ORF">TRV_05229</name>
</gene>
<dbReference type="GeneID" id="9577402"/>
<dbReference type="Proteomes" id="UP000008383">
    <property type="component" value="Unassembled WGS sequence"/>
</dbReference>
<evidence type="ECO:0008006" key="4">
    <source>
        <dbReference type="Google" id="ProtNLM"/>
    </source>
</evidence>
<dbReference type="KEGG" id="tve:TRV_05229"/>
<keyword evidence="3" id="KW-1185">Reference proteome</keyword>
<evidence type="ECO:0000313" key="2">
    <source>
        <dbReference type="EMBL" id="EFE40085.1"/>
    </source>
</evidence>
<evidence type="ECO:0000313" key="3">
    <source>
        <dbReference type="Proteomes" id="UP000008383"/>
    </source>
</evidence>
<evidence type="ECO:0000256" key="1">
    <source>
        <dbReference type="SAM" id="Phobius"/>
    </source>
</evidence>
<comment type="caution">
    <text evidence="2">The sequence shown here is derived from an EMBL/GenBank/DDBJ whole genome shotgun (WGS) entry which is preliminary data.</text>
</comment>
<keyword evidence="1" id="KW-1133">Transmembrane helix</keyword>
<accession>D4DDL8</accession>
<dbReference type="EMBL" id="ACYE01000266">
    <property type="protein sequence ID" value="EFE40085.1"/>
    <property type="molecule type" value="Genomic_DNA"/>
</dbReference>
<dbReference type="RefSeq" id="XP_003020703.1">
    <property type="nucleotide sequence ID" value="XM_003020657.1"/>
</dbReference>
<sequence length="93" mass="10605">MWSLSTDLRSNRLRLFLRHLSTSSDMLVAPPEVIASWPEPNYVNPEHQGPHLTIIVISCFTISTAVVALRTYVRVKIKKNAGWDDWLMLSTLV</sequence>
<organism evidence="2 3">
    <name type="scientific">Trichophyton verrucosum (strain HKI 0517)</name>
    <dbReference type="NCBI Taxonomy" id="663202"/>
    <lineage>
        <taxon>Eukaryota</taxon>
        <taxon>Fungi</taxon>
        <taxon>Dikarya</taxon>
        <taxon>Ascomycota</taxon>
        <taxon>Pezizomycotina</taxon>
        <taxon>Eurotiomycetes</taxon>
        <taxon>Eurotiomycetidae</taxon>
        <taxon>Onygenales</taxon>
        <taxon>Arthrodermataceae</taxon>
        <taxon>Trichophyton</taxon>
    </lineage>
</organism>
<proteinExistence type="predicted"/>
<dbReference type="HOGENOM" id="CLU_186294_0_0_1"/>
<protein>
    <recommendedName>
        <fullName evidence="4">Integral membrane protein</fullName>
    </recommendedName>
</protein>